<reference evidence="1 2" key="1">
    <citation type="submission" date="2019-04" db="EMBL/GenBank/DDBJ databases">
        <title>Isachenkonia alkalipeptolytica gen. nov. sp. nov. a new anaerobic, alkiliphilic organothrophic bacterium capable to reduce synthesized ferrihydrite isolated from a soda lake.</title>
        <authorList>
            <person name="Toshchakov S.V."/>
            <person name="Zavarzina D.G."/>
            <person name="Zhilina T.N."/>
            <person name="Kostrikina N.A."/>
            <person name="Kublanov I.V."/>
        </authorList>
    </citation>
    <scope>NUCLEOTIDE SEQUENCE [LARGE SCALE GENOMIC DNA]</scope>
    <source>
        <strain evidence="1 2">Z-1701</strain>
    </source>
</reference>
<organism evidence="1 2">
    <name type="scientific">Isachenkonia alkalipeptolytica</name>
    <dbReference type="NCBI Taxonomy" id="2565777"/>
    <lineage>
        <taxon>Bacteria</taxon>
        <taxon>Bacillati</taxon>
        <taxon>Bacillota</taxon>
        <taxon>Clostridia</taxon>
        <taxon>Eubacteriales</taxon>
        <taxon>Clostridiaceae</taxon>
        <taxon>Isachenkonia</taxon>
    </lineage>
</organism>
<dbReference type="EMBL" id="SUMG01000010">
    <property type="protein sequence ID" value="NBG88638.1"/>
    <property type="molecule type" value="Genomic_DNA"/>
</dbReference>
<comment type="caution">
    <text evidence="1">The sequence shown here is derived from an EMBL/GenBank/DDBJ whole genome shotgun (WGS) entry which is preliminary data.</text>
</comment>
<evidence type="ECO:0000313" key="1">
    <source>
        <dbReference type="EMBL" id="NBG88638.1"/>
    </source>
</evidence>
<dbReference type="AlphaFoldDB" id="A0AA43XKR5"/>
<dbReference type="RefSeq" id="WP_160721453.1">
    <property type="nucleotide sequence ID" value="NZ_SUMG01000010.1"/>
</dbReference>
<accession>A0AA43XKR5</accession>
<keyword evidence="2" id="KW-1185">Reference proteome</keyword>
<proteinExistence type="predicted"/>
<gene>
    <name evidence="1" type="ORF">ISALK_08995</name>
</gene>
<name>A0AA43XKR5_9CLOT</name>
<protein>
    <submittedName>
        <fullName evidence="1">Uncharacterized protein</fullName>
    </submittedName>
</protein>
<sequence length="211" mass="24234">MNKSTFKGTIISIQPRIRLTRSFDEASHTYLGYAITLKGELVNTKSTFSIGIEKAAQAKHEFKVNDVISEACVPVPDPDMEPAEFHKVSKLKLLSKGTTGSTSSPWELVPPALEVYRQRGHRRLAARTYDTKCISCMWGARMPVEIIIDNWNPRGKKKYRFETFCYGPLNCKLYKAGPKRKVEVRNKMVYIEEDWVDEMAVEHRDPEECSW</sequence>
<evidence type="ECO:0000313" key="2">
    <source>
        <dbReference type="Proteomes" id="UP000449710"/>
    </source>
</evidence>
<dbReference type="Proteomes" id="UP000449710">
    <property type="component" value="Unassembled WGS sequence"/>
</dbReference>